<dbReference type="EMBL" id="MFMQ01000001">
    <property type="protein sequence ID" value="OGG92404.1"/>
    <property type="molecule type" value="Genomic_DNA"/>
</dbReference>
<name>A0A1F6G2T2_9BACT</name>
<dbReference type="PANTHER" id="PTHR34293">
    <property type="entry name" value="HTH-TYPE TRANSCRIPTIONAL REGULATOR TRMBL2"/>
    <property type="match status" value="1"/>
</dbReference>
<sequence length="273" mass="30214">MADLAYQESLKQAGLGKDQAAIYEALVKMGPSPASDIAFSAGIGRPLAYKVLDELIAIGLVEKKEEPKKVARFIPAHPLKLKEVVEKRLALAQGAQTALDGVLGKLTSDFNLQSGKPGVQFFEGREGVLELLWDSLNTKGEIYTYADETVERYAAKENEEYVRARIKKGISKKILMPDTAATRRELLARPLPLTEIRLLRSTDAPLFNAVIEIYENTVSHLTFSEQSITGTLMRDPTIYRLHKYLFETAWRSALSADDIKRQGAAPLVPPASQ</sequence>
<dbReference type="InterPro" id="IPR036388">
    <property type="entry name" value="WH-like_DNA-bd_sf"/>
</dbReference>
<organism evidence="2 3">
    <name type="scientific">Candidatus Kaiserbacteria bacterium RIFCSPLOWO2_12_FULL_53_8</name>
    <dbReference type="NCBI Taxonomy" id="1798529"/>
    <lineage>
        <taxon>Bacteria</taxon>
        <taxon>Candidatus Kaiseribacteriota</taxon>
    </lineage>
</organism>
<gene>
    <name evidence="2" type="ORF">A3H16_04115</name>
</gene>
<dbReference type="Gene3D" id="1.10.10.10">
    <property type="entry name" value="Winged helix-like DNA-binding domain superfamily/Winged helix DNA-binding domain"/>
    <property type="match status" value="1"/>
</dbReference>
<accession>A0A1F6G2T2</accession>
<protein>
    <recommendedName>
        <fullName evidence="1">Transcription regulator TrmB N-terminal domain-containing protein</fullName>
    </recommendedName>
</protein>
<dbReference type="InterPro" id="IPR051797">
    <property type="entry name" value="TrmB-like"/>
</dbReference>
<evidence type="ECO:0000259" key="1">
    <source>
        <dbReference type="Pfam" id="PF01978"/>
    </source>
</evidence>
<dbReference type="InterPro" id="IPR002831">
    <property type="entry name" value="Tscrpt_reg_TrmB_N"/>
</dbReference>
<feature type="domain" description="Transcription regulator TrmB N-terminal" evidence="1">
    <location>
        <begin position="10"/>
        <end position="75"/>
    </location>
</feature>
<dbReference type="AlphaFoldDB" id="A0A1F6G2T2"/>
<evidence type="ECO:0000313" key="2">
    <source>
        <dbReference type="EMBL" id="OGG92404.1"/>
    </source>
</evidence>
<reference evidence="2 3" key="1">
    <citation type="journal article" date="2016" name="Nat. Commun.">
        <title>Thousands of microbial genomes shed light on interconnected biogeochemical processes in an aquifer system.</title>
        <authorList>
            <person name="Anantharaman K."/>
            <person name="Brown C.T."/>
            <person name="Hug L.A."/>
            <person name="Sharon I."/>
            <person name="Castelle C.J."/>
            <person name="Probst A.J."/>
            <person name="Thomas B.C."/>
            <person name="Singh A."/>
            <person name="Wilkins M.J."/>
            <person name="Karaoz U."/>
            <person name="Brodie E.L."/>
            <person name="Williams K.H."/>
            <person name="Hubbard S.S."/>
            <person name="Banfield J.F."/>
        </authorList>
    </citation>
    <scope>NUCLEOTIDE SEQUENCE [LARGE SCALE GENOMIC DNA]</scope>
</reference>
<dbReference type="SUPFAM" id="SSF46785">
    <property type="entry name" value="Winged helix' DNA-binding domain"/>
    <property type="match status" value="1"/>
</dbReference>
<proteinExistence type="predicted"/>
<dbReference type="Proteomes" id="UP000178601">
    <property type="component" value="Unassembled WGS sequence"/>
</dbReference>
<dbReference type="PANTHER" id="PTHR34293:SF1">
    <property type="entry name" value="HTH-TYPE TRANSCRIPTIONAL REGULATOR TRMBL2"/>
    <property type="match status" value="1"/>
</dbReference>
<evidence type="ECO:0000313" key="3">
    <source>
        <dbReference type="Proteomes" id="UP000178601"/>
    </source>
</evidence>
<dbReference type="InterPro" id="IPR036390">
    <property type="entry name" value="WH_DNA-bd_sf"/>
</dbReference>
<comment type="caution">
    <text evidence="2">The sequence shown here is derived from an EMBL/GenBank/DDBJ whole genome shotgun (WGS) entry which is preliminary data.</text>
</comment>
<dbReference type="Pfam" id="PF01978">
    <property type="entry name" value="TrmB"/>
    <property type="match status" value="1"/>
</dbReference>